<dbReference type="InterPro" id="IPR036882">
    <property type="entry name" value="Alba-like_dom_sf"/>
</dbReference>
<dbReference type="Gene3D" id="3.30.110.20">
    <property type="entry name" value="Alba-like domain"/>
    <property type="match status" value="1"/>
</dbReference>
<dbReference type="GO" id="GO:0000171">
    <property type="term" value="F:ribonuclease MRP activity"/>
    <property type="evidence" value="ECO:0007669"/>
    <property type="project" value="TreeGrafter"/>
</dbReference>
<feature type="region of interest" description="Disordered" evidence="4">
    <location>
        <begin position="1"/>
        <end position="25"/>
    </location>
</feature>
<dbReference type="Proteomes" id="UP000030672">
    <property type="component" value="Unassembled WGS sequence"/>
</dbReference>
<reference evidence="5 6" key="1">
    <citation type="journal article" date="2014" name="BMC Genomics">
        <title>Genome sequencing of four Aureobasidium pullulans varieties: biotechnological potential, stress tolerance, and description of new species.</title>
        <authorList>
            <person name="Gostin Ar C."/>
            <person name="Ohm R.A."/>
            <person name="Kogej T."/>
            <person name="Sonjak S."/>
            <person name="Turk M."/>
            <person name="Zajc J."/>
            <person name="Zalar P."/>
            <person name="Grube M."/>
            <person name="Sun H."/>
            <person name="Han J."/>
            <person name="Sharma A."/>
            <person name="Chiniquy J."/>
            <person name="Ngan C.Y."/>
            <person name="Lipzen A."/>
            <person name="Barry K."/>
            <person name="Grigoriev I.V."/>
            <person name="Gunde-Cimerman N."/>
        </authorList>
    </citation>
    <scope>NUCLEOTIDE SEQUENCE [LARGE SCALE GENOMIC DNA]</scope>
    <source>
        <strain evidence="5 6">CBS 110374</strain>
    </source>
</reference>
<protein>
    <submittedName>
        <fullName evidence="5">Uncharacterized protein</fullName>
    </submittedName>
</protein>
<dbReference type="GO" id="GO:0001682">
    <property type="term" value="P:tRNA 5'-leader removal"/>
    <property type="evidence" value="ECO:0007669"/>
    <property type="project" value="InterPro"/>
</dbReference>
<dbReference type="HOGENOM" id="CLU_085444_0_1_1"/>
<gene>
    <name evidence="5" type="ORF">M437DRAFT_39356</name>
</gene>
<dbReference type="SUPFAM" id="SSF82704">
    <property type="entry name" value="AlbA-like"/>
    <property type="match status" value="1"/>
</dbReference>
<keyword evidence="3" id="KW-0539">Nucleus</keyword>
<dbReference type="GO" id="GO:0004526">
    <property type="term" value="F:ribonuclease P activity"/>
    <property type="evidence" value="ECO:0007669"/>
    <property type="project" value="TreeGrafter"/>
</dbReference>
<evidence type="ECO:0000256" key="4">
    <source>
        <dbReference type="SAM" id="MobiDB-lite"/>
    </source>
</evidence>
<evidence type="ECO:0000256" key="2">
    <source>
        <dbReference type="ARBA" id="ARBA00022694"/>
    </source>
</evidence>
<sequence length="193" mass="21610">MANDQGVSKRPRKMSRLPKDYKVEKRPLLRPPITSQYANADVPKVVYVSMKTPFMSAVKRVQKLLAQAEKRLAQSAADQVSNRPKYSHANDEITDIERVAATMAANKHDQDEIVLKATGKAIAKALSLALWFQQRVEYNVRIETGTVGAIDDIVPPEDAPEDEDQNMKDEEEDIPESRIRFASTIQIFVSAAS</sequence>
<dbReference type="GO" id="GO:0000294">
    <property type="term" value="P:nuclear-transcribed mRNA catabolic process, RNase MRP-dependent"/>
    <property type="evidence" value="ECO:0007669"/>
    <property type="project" value="TreeGrafter"/>
</dbReference>
<evidence type="ECO:0000313" key="6">
    <source>
        <dbReference type="Proteomes" id="UP000030672"/>
    </source>
</evidence>
<dbReference type="InterPro" id="IPR014612">
    <property type="entry name" value="Pop7/Rpp20"/>
</dbReference>
<proteinExistence type="predicted"/>
<dbReference type="EMBL" id="KL584825">
    <property type="protein sequence ID" value="KEQ66262.1"/>
    <property type="molecule type" value="Genomic_DNA"/>
</dbReference>
<evidence type="ECO:0000256" key="3">
    <source>
        <dbReference type="ARBA" id="ARBA00023242"/>
    </source>
</evidence>
<dbReference type="Pfam" id="PF12328">
    <property type="entry name" value="Rpp20"/>
    <property type="match status" value="1"/>
</dbReference>
<dbReference type="PANTHER" id="PTHR28256:SF1">
    <property type="entry name" value="RIBONUCLEASES P_MRP PROTEIN SUBUNIT POP7"/>
    <property type="match status" value="1"/>
</dbReference>
<dbReference type="PANTHER" id="PTHR28256">
    <property type="entry name" value="RIBONUCLEASES P/MRP PROTEIN SUBUNIT POP7"/>
    <property type="match status" value="1"/>
</dbReference>
<dbReference type="GO" id="GO:0005655">
    <property type="term" value="C:nucleolar ribonuclease P complex"/>
    <property type="evidence" value="ECO:0007669"/>
    <property type="project" value="InterPro"/>
</dbReference>
<keyword evidence="6" id="KW-1185">Reference proteome</keyword>
<dbReference type="InterPro" id="IPR020241">
    <property type="entry name" value="RNase_P/MRP_Pop7_fungi"/>
</dbReference>
<name>A0A074W8L4_AURM1</name>
<evidence type="ECO:0000313" key="5">
    <source>
        <dbReference type="EMBL" id="KEQ66262.1"/>
    </source>
</evidence>
<feature type="region of interest" description="Disordered" evidence="4">
    <location>
        <begin position="152"/>
        <end position="176"/>
    </location>
</feature>
<dbReference type="RefSeq" id="XP_040883285.1">
    <property type="nucleotide sequence ID" value="XM_041019994.1"/>
</dbReference>
<organism evidence="5 6">
    <name type="scientific">Aureobasidium melanogenum (strain CBS 110374)</name>
    <name type="common">Aureobasidium pullulans var. melanogenum</name>
    <dbReference type="NCBI Taxonomy" id="1043003"/>
    <lineage>
        <taxon>Eukaryota</taxon>
        <taxon>Fungi</taxon>
        <taxon>Dikarya</taxon>
        <taxon>Ascomycota</taxon>
        <taxon>Pezizomycotina</taxon>
        <taxon>Dothideomycetes</taxon>
        <taxon>Dothideomycetidae</taxon>
        <taxon>Dothideales</taxon>
        <taxon>Saccotheciaceae</taxon>
        <taxon>Aureobasidium</taxon>
    </lineage>
</organism>
<feature type="compositionally biased region" description="Acidic residues" evidence="4">
    <location>
        <begin position="154"/>
        <end position="174"/>
    </location>
</feature>
<dbReference type="GO" id="GO:0006364">
    <property type="term" value="P:rRNA processing"/>
    <property type="evidence" value="ECO:0007669"/>
    <property type="project" value="TreeGrafter"/>
</dbReference>
<keyword evidence="2" id="KW-0819">tRNA processing</keyword>
<dbReference type="GO" id="GO:0000172">
    <property type="term" value="C:ribonuclease MRP complex"/>
    <property type="evidence" value="ECO:0007669"/>
    <property type="project" value="InterPro"/>
</dbReference>
<accession>A0A074W8L4</accession>
<dbReference type="STRING" id="1043003.A0A074W8L4"/>
<comment type="subcellular location">
    <subcellularLocation>
        <location evidence="1">Nucleus</location>
    </subcellularLocation>
</comment>
<dbReference type="GO" id="GO:0034965">
    <property type="term" value="P:intronic box C/D snoRNA processing"/>
    <property type="evidence" value="ECO:0007669"/>
    <property type="project" value="TreeGrafter"/>
</dbReference>
<dbReference type="GeneID" id="63913367"/>
<evidence type="ECO:0000256" key="1">
    <source>
        <dbReference type="ARBA" id="ARBA00004123"/>
    </source>
</evidence>
<dbReference type="GO" id="GO:0003723">
    <property type="term" value="F:RNA binding"/>
    <property type="evidence" value="ECO:0007669"/>
    <property type="project" value="TreeGrafter"/>
</dbReference>
<dbReference type="AlphaFoldDB" id="A0A074W8L4"/>